<protein>
    <submittedName>
        <fullName evidence="1">Uncharacterized protein</fullName>
    </submittedName>
</protein>
<dbReference type="EMBL" id="UZAI01020213">
    <property type="protein sequence ID" value="VDP50284.1"/>
    <property type="molecule type" value="Genomic_DNA"/>
</dbReference>
<keyword evidence="2" id="KW-1185">Reference proteome</keyword>
<dbReference type="Gene3D" id="1.20.58.1520">
    <property type="match status" value="1"/>
</dbReference>
<evidence type="ECO:0000313" key="1">
    <source>
        <dbReference type="EMBL" id="VDP50284.1"/>
    </source>
</evidence>
<dbReference type="Pfam" id="PF03999">
    <property type="entry name" value="MAP65_ASE1"/>
    <property type="match status" value="1"/>
</dbReference>
<sequence length="500" mass="56517">MCASWLLKSILDGVEKKCQSIFAVWDEIGVEGSELEQEVGSVVKRMDVLLDSILADKETRKTQLSQSINELIDADDFIQEFNSLKKLEKDLCHRLCEAEMTIVYKVVPSKEQMKLLSRRVDHLKLVKEILAPEALETFTFSEENMFSMSDIVDQLASDCARVDTECKIYRDRLNLLLQLLNPLGITCCEIEDENSSSTLRILRTEVDRLEALRARHMDALISAAHLHVCQCWDDCFVGDEYRQNFKSLIQNKDSEHVLTILEKEKRMKEPSVLQNRGGILLKLEKEDKRLSRDLPSLEARIREVFLSLCVASPSLASAVRLGSENLNPIDFIMKSWESLQNDKENEKQNDRKTKSAKIIETKPPGALNCGKSLKRPNPYCNETTILRDHSSGSSVSSLLADSQPKQSRVVGNFLKKPGLVKSKIDSRRRSRSVPPGSRKLILSKVVIQENNYPTASKCVLDDINLCAKSTLSKQSVAEVESFFEGFKGNDKGPHVSTFIH</sequence>
<name>A0A183N7A2_9TREM</name>
<dbReference type="STRING" id="48269.A0A183N7A2"/>
<organism evidence="1 2">
    <name type="scientific">Schistosoma margrebowiei</name>
    <dbReference type="NCBI Taxonomy" id="48269"/>
    <lineage>
        <taxon>Eukaryota</taxon>
        <taxon>Metazoa</taxon>
        <taxon>Spiralia</taxon>
        <taxon>Lophotrochozoa</taxon>
        <taxon>Platyhelminthes</taxon>
        <taxon>Trematoda</taxon>
        <taxon>Digenea</taxon>
        <taxon>Strigeidida</taxon>
        <taxon>Schistosomatoidea</taxon>
        <taxon>Schistosomatidae</taxon>
        <taxon>Schistosoma</taxon>
    </lineage>
</organism>
<proteinExistence type="predicted"/>
<dbReference type="Proteomes" id="UP000277204">
    <property type="component" value="Unassembled WGS sequence"/>
</dbReference>
<evidence type="ECO:0000313" key="2">
    <source>
        <dbReference type="Proteomes" id="UP000277204"/>
    </source>
</evidence>
<gene>
    <name evidence="1" type="ORF">SMRZ_LOCUS24178</name>
</gene>
<accession>A0A183N7A2</accession>
<dbReference type="AlphaFoldDB" id="A0A183N7A2"/>
<reference evidence="1 2" key="1">
    <citation type="submission" date="2018-11" db="EMBL/GenBank/DDBJ databases">
        <authorList>
            <consortium name="Pathogen Informatics"/>
        </authorList>
    </citation>
    <scope>NUCLEOTIDE SEQUENCE [LARGE SCALE GENOMIC DNA]</scope>
    <source>
        <strain evidence="1 2">Zambia</strain>
    </source>
</reference>